<name>A0A8D8X7A2_9HEMI</name>
<reference evidence="1" key="1">
    <citation type="submission" date="2021-05" db="EMBL/GenBank/DDBJ databases">
        <authorList>
            <person name="Alioto T."/>
            <person name="Alioto T."/>
            <person name="Gomez Garrido J."/>
        </authorList>
    </citation>
    <scope>NUCLEOTIDE SEQUENCE</scope>
</reference>
<dbReference type="EMBL" id="HBUF01266384">
    <property type="protein sequence ID" value="CAG6684245.1"/>
    <property type="molecule type" value="Transcribed_RNA"/>
</dbReference>
<sequence length="164" mass="18985">MMWLWQSLAFLWRRSRRELEQLEVHRGKTMACKCKMKKICGFHVNSRRWGLGEHPFLRKTYSSGHRTIQAAPGIKSHGCGLDKIRIEHVLKKLKPLLRESSYSEHFCQPSFPPDPANGIQTTVSAPNLGATSEVYHRGRRSVRERVYAKFTRGVYPKFTSRSLS</sequence>
<dbReference type="AlphaFoldDB" id="A0A8D8X7A2"/>
<organism evidence="1">
    <name type="scientific">Cacopsylla melanoneura</name>
    <dbReference type="NCBI Taxonomy" id="428564"/>
    <lineage>
        <taxon>Eukaryota</taxon>
        <taxon>Metazoa</taxon>
        <taxon>Ecdysozoa</taxon>
        <taxon>Arthropoda</taxon>
        <taxon>Hexapoda</taxon>
        <taxon>Insecta</taxon>
        <taxon>Pterygota</taxon>
        <taxon>Neoptera</taxon>
        <taxon>Paraneoptera</taxon>
        <taxon>Hemiptera</taxon>
        <taxon>Sternorrhyncha</taxon>
        <taxon>Psylloidea</taxon>
        <taxon>Psyllidae</taxon>
        <taxon>Psyllinae</taxon>
        <taxon>Cacopsylla</taxon>
    </lineage>
</organism>
<proteinExistence type="predicted"/>
<evidence type="ECO:0000313" key="1">
    <source>
        <dbReference type="EMBL" id="CAG6684245.1"/>
    </source>
</evidence>
<protein>
    <submittedName>
        <fullName evidence="1">Uncharacterized protein</fullName>
    </submittedName>
</protein>
<accession>A0A8D8X7A2</accession>